<evidence type="ECO:0000256" key="2">
    <source>
        <dbReference type="ARBA" id="ARBA00022898"/>
    </source>
</evidence>
<keyword evidence="7" id="KW-1185">Reference proteome</keyword>
<evidence type="ECO:0000259" key="5">
    <source>
        <dbReference type="Pfam" id="PF00291"/>
    </source>
</evidence>
<evidence type="ECO:0000256" key="4">
    <source>
        <dbReference type="SAM" id="MobiDB-lite"/>
    </source>
</evidence>
<evidence type="ECO:0000313" key="6">
    <source>
        <dbReference type="EMBL" id="KAL1503271.1"/>
    </source>
</evidence>
<sequence length="425" mass="44426">MRPFPPSRPLLSLASAASSLLRLPSSRPPHRALGSLPYRIRAPLAKLQAKKALPAPSAAPGTLGDGEALEQPDAAPDYLRLALTSRVYDYVEATPLVHAGGLSDRLRAVVHLKREDLNPSYSFYIRGAYAKLADLKAKGCAGVIVVSIGSRGHAVGVAARRLGLAATVVMPVHTPHSRAAAVARSGATVVRHGGSMSEAQAHAEAMAAEGGLYLVRAHDDPLVIAGNATVGMEISRQHGAALKLLRPAASAHHLDAVFVPVGGGSLLAGVAAALKQISPSTKIIAVEPEAVDVMRRSLLSGHCVKIAEPGAEGIWVKQLGEEIFRICDELVDDVVTVSDSEIAQAIRDVFEDTRALLEPAGAISVAGLTKWKRCEGASLSGGNFVAIASDACNIEFDFLKEFASEATNGATFVRIGDRLGTRPSA</sequence>
<organism evidence="6 7">
    <name type="scientific">Prymnesium parvum</name>
    <name type="common">Toxic golden alga</name>
    <dbReference type="NCBI Taxonomy" id="97485"/>
    <lineage>
        <taxon>Eukaryota</taxon>
        <taxon>Haptista</taxon>
        <taxon>Haptophyta</taxon>
        <taxon>Prymnesiophyceae</taxon>
        <taxon>Prymnesiales</taxon>
        <taxon>Prymnesiaceae</taxon>
        <taxon>Prymnesium</taxon>
    </lineage>
</organism>
<dbReference type="Pfam" id="PF00291">
    <property type="entry name" value="PALP"/>
    <property type="match status" value="1"/>
</dbReference>
<keyword evidence="3" id="KW-0456">Lyase</keyword>
<dbReference type="InterPro" id="IPR050147">
    <property type="entry name" value="Ser/Thr_Dehydratase"/>
</dbReference>
<dbReference type="GO" id="GO:0003941">
    <property type="term" value="F:L-serine ammonia-lyase activity"/>
    <property type="evidence" value="ECO:0007669"/>
    <property type="project" value="TreeGrafter"/>
</dbReference>
<dbReference type="Gene3D" id="3.40.50.1100">
    <property type="match status" value="2"/>
</dbReference>
<protein>
    <recommendedName>
        <fullName evidence="5">Tryptophan synthase beta chain-like PALP domain-containing protein</fullName>
    </recommendedName>
</protein>
<dbReference type="SUPFAM" id="SSF53686">
    <property type="entry name" value="Tryptophan synthase beta subunit-like PLP-dependent enzymes"/>
    <property type="match status" value="1"/>
</dbReference>
<name>A0AB34ILK2_PRYPA</name>
<accession>A0AB34ILK2</accession>
<feature type="region of interest" description="Disordered" evidence="4">
    <location>
        <begin position="51"/>
        <end position="70"/>
    </location>
</feature>
<gene>
    <name evidence="6" type="ORF">AB1Y20_011326</name>
</gene>
<dbReference type="GO" id="GO:0004794">
    <property type="term" value="F:threonine deaminase activity"/>
    <property type="evidence" value="ECO:0007669"/>
    <property type="project" value="TreeGrafter"/>
</dbReference>
<dbReference type="PANTHER" id="PTHR48078:SF11">
    <property type="entry name" value="THREONINE DEHYDRATASE, MITOCHONDRIAL"/>
    <property type="match status" value="1"/>
</dbReference>
<dbReference type="GO" id="GO:0009097">
    <property type="term" value="P:isoleucine biosynthetic process"/>
    <property type="evidence" value="ECO:0007669"/>
    <property type="project" value="TreeGrafter"/>
</dbReference>
<dbReference type="PANTHER" id="PTHR48078">
    <property type="entry name" value="THREONINE DEHYDRATASE, MITOCHONDRIAL-RELATED"/>
    <property type="match status" value="1"/>
</dbReference>
<comment type="caution">
    <text evidence="6">The sequence shown here is derived from an EMBL/GenBank/DDBJ whole genome shotgun (WGS) entry which is preliminary data.</text>
</comment>
<dbReference type="InterPro" id="IPR036052">
    <property type="entry name" value="TrpB-like_PALP_sf"/>
</dbReference>
<dbReference type="Proteomes" id="UP001515480">
    <property type="component" value="Unassembled WGS sequence"/>
</dbReference>
<feature type="domain" description="Tryptophan synthase beta chain-like PALP" evidence="5">
    <location>
        <begin position="90"/>
        <end position="390"/>
    </location>
</feature>
<evidence type="ECO:0000256" key="1">
    <source>
        <dbReference type="ARBA" id="ARBA00001933"/>
    </source>
</evidence>
<comment type="cofactor">
    <cofactor evidence="1">
        <name>pyridoxal 5'-phosphate</name>
        <dbReference type="ChEBI" id="CHEBI:597326"/>
    </cofactor>
</comment>
<dbReference type="InterPro" id="IPR001926">
    <property type="entry name" value="TrpB-like_PALP"/>
</dbReference>
<evidence type="ECO:0000256" key="3">
    <source>
        <dbReference type="ARBA" id="ARBA00023239"/>
    </source>
</evidence>
<dbReference type="GO" id="GO:0006565">
    <property type="term" value="P:L-serine catabolic process"/>
    <property type="evidence" value="ECO:0007669"/>
    <property type="project" value="TreeGrafter"/>
</dbReference>
<keyword evidence="2" id="KW-0663">Pyridoxal phosphate</keyword>
<proteinExistence type="predicted"/>
<dbReference type="AlphaFoldDB" id="A0AB34ILK2"/>
<feature type="compositionally biased region" description="Low complexity" evidence="4">
    <location>
        <begin position="51"/>
        <end position="60"/>
    </location>
</feature>
<dbReference type="EMBL" id="JBGBPQ010000022">
    <property type="protein sequence ID" value="KAL1503271.1"/>
    <property type="molecule type" value="Genomic_DNA"/>
</dbReference>
<evidence type="ECO:0000313" key="7">
    <source>
        <dbReference type="Proteomes" id="UP001515480"/>
    </source>
</evidence>
<reference evidence="6 7" key="1">
    <citation type="journal article" date="2024" name="Science">
        <title>Giant polyketide synthase enzymes in the biosynthesis of giant marine polyether toxins.</title>
        <authorList>
            <person name="Fallon T.R."/>
            <person name="Shende V.V."/>
            <person name="Wierzbicki I.H."/>
            <person name="Pendleton A.L."/>
            <person name="Watervoot N.F."/>
            <person name="Auber R.P."/>
            <person name="Gonzalez D.J."/>
            <person name="Wisecaver J.H."/>
            <person name="Moore B.S."/>
        </authorList>
    </citation>
    <scope>NUCLEOTIDE SEQUENCE [LARGE SCALE GENOMIC DNA]</scope>
    <source>
        <strain evidence="6 7">12B1</strain>
    </source>
</reference>
<dbReference type="GO" id="GO:0006567">
    <property type="term" value="P:L-threonine catabolic process"/>
    <property type="evidence" value="ECO:0007669"/>
    <property type="project" value="TreeGrafter"/>
</dbReference>